<comment type="function">
    <text evidence="1">Removes C-terminal D-alanyl residues from sugar-peptide cell wall precursors.</text>
</comment>
<dbReference type="SMART" id="SM00936">
    <property type="entry name" value="PBP5_C"/>
    <property type="match status" value="1"/>
</dbReference>
<keyword evidence="10" id="KW-0573">Peptidoglycan synthesis</keyword>
<comment type="pathway">
    <text evidence="2">Cell wall biogenesis; peptidoglycan biosynthesis.</text>
</comment>
<keyword evidence="7 17" id="KW-0732">Signal</keyword>
<dbReference type="GO" id="GO:0008360">
    <property type="term" value="P:regulation of cell shape"/>
    <property type="evidence" value="ECO:0007669"/>
    <property type="project" value="UniProtKB-KW"/>
</dbReference>
<name>A0A9D1EL97_9FIRM</name>
<evidence type="ECO:0000256" key="2">
    <source>
        <dbReference type="ARBA" id="ARBA00004752"/>
    </source>
</evidence>
<dbReference type="Gene3D" id="2.60.410.10">
    <property type="entry name" value="D-Ala-D-Ala carboxypeptidase, C-terminal domain"/>
    <property type="match status" value="1"/>
</dbReference>
<feature type="active site" description="Acyl-ester intermediate" evidence="13">
    <location>
        <position position="87"/>
    </location>
</feature>
<gene>
    <name evidence="19" type="ORF">IAB98_11370</name>
</gene>
<feature type="region of interest" description="Disordered" evidence="16">
    <location>
        <begin position="29"/>
        <end position="52"/>
    </location>
</feature>
<reference evidence="19" key="1">
    <citation type="submission" date="2020-10" db="EMBL/GenBank/DDBJ databases">
        <authorList>
            <person name="Gilroy R."/>
        </authorList>
    </citation>
    <scope>NUCLEOTIDE SEQUENCE</scope>
    <source>
        <strain evidence="19">ChiSxjej1B13-7041</strain>
    </source>
</reference>
<keyword evidence="6" id="KW-0645">Protease</keyword>
<dbReference type="InterPro" id="IPR018044">
    <property type="entry name" value="Peptidase_S11"/>
</dbReference>
<dbReference type="Pfam" id="PF00768">
    <property type="entry name" value="Peptidase_S11"/>
    <property type="match status" value="1"/>
</dbReference>
<dbReference type="InterPro" id="IPR037167">
    <property type="entry name" value="Peptidase_S11_C_sf"/>
</dbReference>
<keyword evidence="9" id="KW-0133">Cell shape</keyword>
<dbReference type="PANTHER" id="PTHR21581:SF6">
    <property type="entry name" value="TRAFFICKING PROTEIN PARTICLE COMPLEX SUBUNIT 12"/>
    <property type="match status" value="1"/>
</dbReference>
<comment type="caution">
    <text evidence="19">The sequence shown here is derived from an EMBL/GenBank/DDBJ whole genome shotgun (WGS) entry which is preliminary data.</text>
</comment>
<feature type="domain" description="Peptidase S11 D-Ala-D-Ala carboxypeptidase A C-terminal" evidence="18">
    <location>
        <begin position="311"/>
        <end position="398"/>
    </location>
</feature>
<evidence type="ECO:0000256" key="12">
    <source>
        <dbReference type="ARBA" id="ARBA00034000"/>
    </source>
</evidence>
<dbReference type="InterPro" id="IPR012338">
    <property type="entry name" value="Beta-lactam/transpept-like"/>
</dbReference>
<feature type="chain" id="PRO_5038800140" description="serine-type D-Ala-D-Ala carboxypeptidase" evidence="17">
    <location>
        <begin position="27"/>
        <end position="416"/>
    </location>
</feature>
<evidence type="ECO:0000256" key="1">
    <source>
        <dbReference type="ARBA" id="ARBA00003217"/>
    </source>
</evidence>
<evidence type="ECO:0000256" key="3">
    <source>
        <dbReference type="ARBA" id="ARBA00007164"/>
    </source>
</evidence>
<evidence type="ECO:0000256" key="10">
    <source>
        <dbReference type="ARBA" id="ARBA00022984"/>
    </source>
</evidence>
<evidence type="ECO:0000256" key="9">
    <source>
        <dbReference type="ARBA" id="ARBA00022960"/>
    </source>
</evidence>
<dbReference type="PRINTS" id="PR00725">
    <property type="entry name" value="DADACBPTASE1"/>
</dbReference>
<organism evidence="19 20">
    <name type="scientific">Candidatus Egerieimonas intestinavium</name>
    <dbReference type="NCBI Taxonomy" id="2840777"/>
    <lineage>
        <taxon>Bacteria</taxon>
        <taxon>Bacillati</taxon>
        <taxon>Bacillota</taxon>
        <taxon>Clostridia</taxon>
        <taxon>Lachnospirales</taxon>
        <taxon>Lachnospiraceae</taxon>
        <taxon>Lachnospiraceae incertae sedis</taxon>
        <taxon>Candidatus Egerieimonas</taxon>
    </lineage>
</organism>
<evidence type="ECO:0000256" key="16">
    <source>
        <dbReference type="SAM" id="MobiDB-lite"/>
    </source>
</evidence>
<feature type="active site" evidence="13">
    <location>
        <position position="147"/>
    </location>
</feature>
<dbReference type="GO" id="GO:0009002">
    <property type="term" value="F:serine-type D-Ala-D-Ala carboxypeptidase activity"/>
    <property type="evidence" value="ECO:0007669"/>
    <property type="project" value="UniProtKB-EC"/>
</dbReference>
<dbReference type="InterPro" id="IPR015956">
    <property type="entry name" value="Peniciliin-bd_prot_C_sf"/>
</dbReference>
<keyword evidence="5 19" id="KW-0121">Carboxypeptidase</keyword>
<feature type="active site" description="Proton acceptor" evidence="13">
    <location>
        <position position="90"/>
    </location>
</feature>
<evidence type="ECO:0000256" key="15">
    <source>
        <dbReference type="RuleBase" id="RU004016"/>
    </source>
</evidence>
<dbReference type="EMBL" id="DVHU01000104">
    <property type="protein sequence ID" value="HIR94005.1"/>
    <property type="molecule type" value="Genomic_DNA"/>
</dbReference>
<comment type="catalytic activity">
    <reaction evidence="12">
        <text>Preferential cleavage: (Ac)2-L-Lys-D-Ala-|-D-Ala. Also transpeptidation of peptidyl-alanyl moieties that are N-acyl substituents of D-alanine.</text>
        <dbReference type="EC" id="3.4.16.4"/>
    </reaction>
</comment>
<evidence type="ECO:0000313" key="20">
    <source>
        <dbReference type="Proteomes" id="UP000886841"/>
    </source>
</evidence>
<evidence type="ECO:0000256" key="14">
    <source>
        <dbReference type="PIRSR" id="PIRSR618044-2"/>
    </source>
</evidence>
<evidence type="ECO:0000256" key="6">
    <source>
        <dbReference type="ARBA" id="ARBA00022670"/>
    </source>
</evidence>
<proteinExistence type="inferred from homology"/>
<dbReference type="GO" id="GO:0009252">
    <property type="term" value="P:peptidoglycan biosynthetic process"/>
    <property type="evidence" value="ECO:0007669"/>
    <property type="project" value="UniProtKB-KW"/>
</dbReference>
<dbReference type="GO" id="GO:0006508">
    <property type="term" value="P:proteolysis"/>
    <property type="evidence" value="ECO:0007669"/>
    <property type="project" value="UniProtKB-KW"/>
</dbReference>
<dbReference type="Proteomes" id="UP000886841">
    <property type="component" value="Unassembled WGS sequence"/>
</dbReference>
<keyword evidence="11" id="KW-0961">Cell wall biogenesis/degradation</keyword>
<feature type="signal peptide" evidence="17">
    <location>
        <begin position="1"/>
        <end position="26"/>
    </location>
</feature>
<feature type="binding site" evidence="14">
    <location>
        <position position="258"/>
    </location>
    <ligand>
        <name>substrate</name>
    </ligand>
</feature>
<protein>
    <recommendedName>
        <fullName evidence="4">serine-type D-Ala-D-Ala carboxypeptidase</fullName>
        <ecNumber evidence="4">3.4.16.4</ecNumber>
    </recommendedName>
</protein>
<reference evidence="19" key="2">
    <citation type="journal article" date="2021" name="PeerJ">
        <title>Extensive microbial diversity within the chicken gut microbiome revealed by metagenomics and culture.</title>
        <authorList>
            <person name="Gilroy R."/>
            <person name="Ravi A."/>
            <person name="Getino M."/>
            <person name="Pursley I."/>
            <person name="Horton D.L."/>
            <person name="Alikhan N.F."/>
            <person name="Baker D."/>
            <person name="Gharbi K."/>
            <person name="Hall N."/>
            <person name="Watson M."/>
            <person name="Adriaenssens E.M."/>
            <person name="Foster-Nyarko E."/>
            <person name="Jarju S."/>
            <person name="Secka A."/>
            <person name="Antonio M."/>
            <person name="Oren A."/>
            <person name="Chaudhuri R.R."/>
            <person name="La Ragione R."/>
            <person name="Hildebrand F."/>
            <person name="Pallen M.J."/>
        </authorList>
    </citation>
    <scope>NUCLEOTIDE SEQUENCE</scope>
    <source>
        <strain evidence="19">ChiSxjej1B13-7041</strain>
    </source>
</reference>
<evidence type="ECO:0000256" key="4">
    <source>
        <dbReference type="ARBA" id="ARBA00012448"/>
    </source>
</evidence>
<comment type="similarity">
    <text evidence="3 15">Belongs to the peptidase S11 family.</text>
</comment>
<dbReference type="InterPro" id="IPR012907">
    <property type="entry name" value="Peptidase_S11_C"/>
</dbReference>
<dbReference type="SUPFAM" id="SSF56601">
    <property type="entry name" value="beta-lactamase/transpeptidase-like"/>
    <property type="match status" value="1"/>
</dbReference>
<evidence type="ECO:0000313" key="19">
    <source>
        <dbReference type="EMBL" id="HIR94005.1"/>
    </source>
</evidence>
<sequence>MGRGKRILSGLLAAGLLFWGTAAVWAQPEDGQAQPEESQAQPEDNQAQPEGGQAQLNLTAPSAVLMEASTGQILYEKSADEERSPASITKIMTLLLIFEELEKGNLQLEDMVTTSAYAKSMGGSQVFLEEGEQQTVETMIKCIVVASGNDASVAMAEHIAGSEEEFVSRMNQRAQELGMEHSHFEDCCGLTDSANHYTTARDVATASRELVSRFPQILDYSSIWMEDITHTTAQGTKEFTLTNTNKLVRSYEGCVGLKTGSTSVAKYCVSAVAERDGLQLIAVVMGAPEPKGRFADASTMLNYGFGVCKFYVDENQDQLEQVKVSRSTKSRIDCTYAGPFRYLDTQGQSLQEVEKEIQLPEQVEAPVKKGDVVGRVIYSLRGTELGSVEILAAEEAPEAGFGDCLKRAWEEMLMCA</sequence>
<evidence type="ECO:0000256" key="5">
    <source>
        <dbReference type="ARBA" id="ARBA00022645"/>
    </source>
</evidence>
<keyword evidence="8" id="KW-0378">Hydrolase</keyword>
<evidence type="ECO:0000256" key="13">
    <source>
        <dbReference type="PIRSR" id="PIRSR618044-1"/>
    </source>
</evidence>
<dbReference type="SUPFAM" id="SSF69189">
    <property type="entry name" value="Penicillin-binding protein associated domain"/>
    <property type="match status" value="1"/>
</dbReference>
<dbReference type="Gene3D" id="3.40.710.10">
    <property type="entry name" value="DD-peptidase/beta-lactamase superfamily"/>
    <property type="match status" value="1"/>
</dbReference>
<evidence type="ECO:0000256" key="7">
    <source>
        <dbReference type="ARBA" id="ARBA00022729"/>
    </source>
</evidence>
<accession>A0A9D1EL97</accession>
<dbReference type="AlphaFoldDB" id="A0A9D1EL97"/>
<evidence type="ECO:0000256" key="8">
    <source>
        <dbReference type="ARBA" id="ARBA00022801"/>
    </source>
</evidence>
<dbReference type="InterPro" id="IPR001967">
    <property type="entry name" value="Peptidase_S11_N"/>
</dbReference>
<evidence type="ECO:0000256" key="17">
    <source>
        <dbReference type="SAM" id="SignalP"/>
    </source>
</evidence>
<dbReference type="PANTHER" id="PTHR21581">
    <property type="entry name" value="D-ALANYL-D-ALANINE CARBOXYPEPTIDASE"/>
    <property type="match status" value="1"/>
</dbReference>
<dbReference type="GO" id="GO:0071555">
    <property type="term" value="P:cell wall organization"/>
    <property type="evidence" value="ECO:0007669"/>
    <property type="project" value="UniProtKB-KW"/>
</dbReference>
<evidence type="ECO:0000256" key="11">
    <source>
        <dbReference type="ARBA" id="ARBA00023316"/>
    </source>
</evidence>
<dbReference type="Pfam" id="PF07943">
    <property type="entry name" value="PBP5_C"/>
    <property type="match status" value="1"/>
</dbReference>
<evidence type="ECO:0000259" key="18">
    <source>
        <dbReference type="SMART" id="SM00936"/>
    </source>
</evidence>
<feature type="compositionally biased region" description="Low complexity" evidence="16">
    <location>
        <begin position="32"/>
        <end position="43"/>
    </location>
</feature>
<dbReference type="EC" id="3.4.16.4" evidence="4"/>